<name>A0AAV0C224_9ASTE</name>
<feature type="compositionally biased region" description="Acidic residues" evidence="1">
    <location>
        <begin position="39"/>
        <end position="55"/>
    </location>
</feature>
<keyword evidence="3" id="KW-1185">Reference proteome</keyword>
<dbReference type="AlphaFoldDB" id="A0AAV0C224"/>
<evidence type="ECO:0000313" key="3">
    <source>
        <dbReference type="Proteomes" id="UP001152523"/>
    </source>
</evidence>
<organism evidence="2 3">
    <name type="scientific">Cuscuta epithymum</name>
    <dbReference type="NCBI Taxonomy" id="186058"/>
    <lineage>
        <taxon>Eukaryota</taxon>
        <taxon>Viridiplantae</taxon>
        <taxon>Streptophyta</taxon>
        <taxon>Embryophyta</taxon>
        <taxon>Tracheophyta</taxon>
        <taxon>Spermatophyta</taxon>
        <taxon>Magnoliopsida</taxon>
        <taxon>eudicotyledons</taxon>
        <taxon>Gunneridae</taxon>
        <taxon>Pentapetalae</taxon>
        <taxon>asterids</taxon>
        <taxon>lamiids</taxon>
        <taxon>Solanales</taxon>
        <taxon>Convolvulaceae</taxon>
        <taxon>Cuscuteae</taxon>
        <taxon>Cuscuta</taxon>
        <taxon>Cuscuta subgen. Cuscuta</taxon>
    </lineage>
</organism>
<sequence length="232" mass="26743">MASCGVLESRTELLKRGDEPACVTDGRDQKRLKAGENEKVDEEEYEHGSSDEDDYANAAHRRAVRKYKKQFEESDGFEFDQYVPPSTPGYCWVPSVVLDVEDQKHRSPTFFCKKAVAFAIRKENEKRIQKGEPLLEFVRLTRANKVYPNWFFATFEARTVPDGTHQLYQSQIYYRSWYFYETNGHNEGLENARVEVFRPKPVYLGYPLIFQIAGGQGHVDHGEGDGELKGLL</sequence>
<gene>
    <name evidence="2" type="ORF">CEPIT_LOCUS1520</name>
</gene>
<feature type="compositionally biased region" description="Basic and acidic residues" evidence="1">
    <location>
        <begin position="18"/>
        <end position="38"/>
    </location>
</feature>
<protein>
    <submittedName>
        <fullName evidence="2">Uncharacterized protein</fullName>
    </submittedName>
</protein>
<feature type="region of interest" description="Disordered" evidence="1">
    <location>
        <begin position="18"/>
        <end position="56"/>
    </location>
</feature>
<proteinExistence type="predicted"/>
<evidence type="ECO:0000313" key="2">
    <source>
        <dbReference type="EMBL" id="CAH9060222.1"/>
    </source>
</evidence>
<dbReference type="EMBL" id="CAMAPF010000008">
    <property type="protein sequence ID" value="CAH9060222.1"/>
    <property type="molecule type" value="Genomic_DNA"/>
</dbReference>
<reference evidence="2" key="1">
    <citation type="submission" date="2022-07" db="EMBL/GenBank/DDBJ databases">
        <authorList>
            <person name="Macas J."/>
            <person name="Novak P."/>
            <person name="Neumann P."/>
        </authorList>
    </citation>
    <scope>NUCLEOTIDE SEQUENCE</scope>
</reference>
<comment type="caution">
    <text evidence="2">The sequence shown here is derived from an EMBL/GenBank/DDBJ whole genome shotgun (WGS) entry which is preliminary data.</text>
</comment>
<evidence type="ECO:0000256" key="1">
    <source>
        <dbReference type="SAM" id="MobiDB-lite"/>
    </source>
</evidence>
<accession>A0AAV0C224</accession>
<dbReference type="Proteomes" id="UP001152523">
    <property type="component" value="Unassembled WGS sequence"/>
</dbReference>